<evidence type="ECO:0000313" key="2">
    <source>
        <dbReference type="Proteomes" id="UP000193719"/>
    </source>
</evidence>
<evidence type="ECO:0000313" key="1">
    <source>
        <dbReference type="EMBL" id="ORX45637.1"/>
    </source>
</evidence>
<reference evidence="1 2" key="2">
    <citation type="submission" date="2016-08" db="EMBL/GenBank/DDBJ databases">
        <title>Pervasive Adenine N6-methylation of Active Genes in Fungi.</title>
        <authorList>
            <consortium name="DOE Joint Genome Institute"/>
            <person name="Mondo S.J."/>
            <person name="Dannebaum R.O."/>
            <person name="Kuo R.C."/>
            <person name="Labutti K."/>
            <person name="Haridas S."/>
            <person name="Kuo A."/>
            <person name="Salamov A."/>
            <person name="Ahrendt S.R."/>
            <person name="Lipzen A."/>
            <person name="Sullivan W."/>
            <person name="Andreopoulos W.B."/>
            <person name="Clum A."/>
            <person name="Lindquist E."/>
            <person name="Daum C."/>
            <person name="Ramamoorthy G.K."/>
            <person name="Gryganskyi A."/>
            <person name="Culley D."/>
            <person name="Magnuson J.K."/>
            <person name="James T.Y."/>
            <person name="O'Malley M.A."/>
            <person name="Stajich J.E."/>
            <person name="Spatafora J.W."/>
            <person name="Visel A."/>
            <person name="Grigoriev I.V."/>
        </authorList>
    </citation>
    <scope>NUCLEOTIDE SEQUENCE [LARGE SCALE GENOMIC DNA]</scope>
    <source>
        <strain evidence="2">finn</strain>
    </source>
</reference>
<proteinExistence type="predicted"/>
<gene>
    <name evidence="1" type="ORF">BCR36DRAFT_372692</name>
</gene>
<dbReference type="SUPFAM" id="SSF50370">
    <property type="entry name" value="Ricin B-like lectins"/>
    <property type="match status" value="1"/>
</dbReference>
<dbReference type="InterPro" id="IPR035992">
    <property type="entry name" value="Ricin_B-like_lectins"/>
</dbReference>
<comment type="caution">
    <text evidence="1">The sequence shown here is derived from an EMBL/GenBank/DDBJ whole genome shotgun (WGS) entry which is preliminary data.</text>
</comment>
<keyword evidence="2" id="KW-1185">Reference proteome</keyword>
<reference evidence="1 2" key="1">
    <citation type="submission" date="2016-08" db="EMBL/GenBank/DDBJ databases">
        <title>Genomes of anaerobic fungi encode conserved fungal cellulosomes for biomass hydrolysis.</title>
        <authorList>
            <consortium name="DOE Joint Genome Institute"/>
            <person name="Haitjema C.H."/>
            <person name="Gilmore S.P."/>
            <person name="Henske J.K."/>
            <person name="Solomon K.V."/>
            <person name="De Groot R."/>
            <person name="Kuo A."/>
            <person name="Mondo S.J."/>
            <person name="Salamov A.A."/>
            <person name="Labutti K."/>
            <person name="Zhao Z."/>
            <person name="Chiniquy J."/>
            <person name="Barry K."/>
            <person name="Brewer H.M."/>
            <person name="Purvine S.O."/>
            <person name="Wright A.T."/>
            <person name="Boxma B."/>
            <person name="Van Alen T."/>
            <person name="Hackstein J.H."/>
            <person name="Baker S.E."/>
            <person name="Grigoriev I.V."/>
            <person name="O'Malley M.A."/>
        </authorList>
    </citation>
    <scope>NUCLEOTIDE SEQUENCE [LARGE SCALE GENOMIC DNA]</scope>
    <source>
        <strain evidence="2">finn</strain>
    </source>
</reference>
<name>A0A1Y1V287_9FUNG</name>
<dbReference type="AlphaFoldDB" id="A0A1Y1V287"/>
<organism evidence="1 2">
    <name type="scientific">Piromyces finnis</name>
    <dbReference type="NCBI Taxonomy" id="1754191"/>
    <lineage>
        <taxon>Eukaryota</taxon>
        <taxon>Fungi</taxon>
        <taxon>Fungi incertae sedis</taxon>
        <taxon>Chytridiomycota</taxon>
        <taxon>Chytridiomycota incertae sedis</taxon>
        <taxon>Neocallimastigomycetes</taxon>
        <taxon>Neocallimastigales</taxon>
        <taxon>Neocallimastigaceae</taxon>
        <taxon>Piromyces</taxon>
    </lineage>
</organism>
<evidence type="ECO:0008006" key="3">
    <source>
        <dbReference type="Google" id="ProtNLM"/>
    </source>
</evidence>
<sequence length="122" mass="13942">MSKFNDNSYSKPVLKNCNYSDYNKWYIPLIKPGHCINSFNNTLCLELDPINGNSKINLCSKGDSIDSIMNTNFIRNENLCLDICSSIYTYVLSDVCNDSRETQKWAVSFSYNNIGKNIDDKV</sequence>
<dbReference type="EMBL" id="MCFH01000039">
    <property type="protein sequence ID" value="ORX45637.1"/>
    <property type="molecule type" value="Genomic_DNA"/>
</dbReference>
<protein>
    <recommendedName>
        <fullName evidence="3">Ricin B lectin domain-containing protein</fullName>
    </recommendedName>
</protein>
<accession>A0A1Y1V287</accession>
<dbReference type="Proteomes" id="UP000193719">
    <property type="component" value="Unassembled WGS sequence"/>
</dbReference>